<evidence type="ECO:0000256" key="1">
    <source>
        <dbReference type="ARBA" id="ARBA00004167"/>
    </source>
</evidence>
<dbReference type="GO" id="GO:0016020">
    <property type="term" value="C:membrane"/>
    <property type="evidence" value="ECO:0007669"/>
    <property type="project" value="UniProtKB-SubCell"/>
</dbReference>
<dbReference type="GeneID" id="136815950"/>
<evidence type="ECO:0000256" key="5">
    <source>
        <dbReference type="ARBA" id="ARBA00023157"/>
    </source>
</evidence>
<dbReference type="InterPro" id="IPR000884">
    <property type="entry name" value="TSP1_rpt"/>
</dbReference>
<name>A0A7M5WZZ9_9CNID</name>
<dbReference type="EnsemblMetazoa" id="CLYHEMT015579.1">
    <property type="protein sequence ID" value="CLYHEMP015579.1"/>
    <property type="gene ID" value="CLYHEMG015579"/>
</dbReference>
<keyword evidence="7" id="KW-1185">Reference proteome</keyword>
<evidence type="ECO:0000256" key="2">
    <source>
        <dbReference type="ARBA" id="ARBA00022692"/>
    </source>
</evidence>
<dbReference type="OrthoDB" id="5989160at2759"/>
<keyword evidence="5" id="KW-1015">Disulfide bond</keyword>
<dbReference type="AlphaFoldDB" id="A0A7M5WZZ9"/>
<proteinExistence type="predicted"/>
<evidence type="ECO:0000313" key="7">
    <source>
        <dbReference type="Proteomes" id="UP000594262"/>
    </source>
</evidence>
<dbReference type="Pfam" id="PF00090">
    <property type="entry name" value="TSP_1"/>
    <property type="match status" value="2"/>
</dbReference>
<keyword evidence="4" id="KW-0472">Membrane</keyword>
<dbReference type="SMART" id="SM00209">
    <property type="entry name" value="TSP1"/>
    <property type="match status" value="6"/>
</dbReference>
<dbReference type="Proteomes" id="UP000594262">
    <property type="component" value="Unplaced"/>
</dbReference>
<sequence>MDRKNLGIECKIGLALIILVFIQASYGLQYEWKNWSGWSECNCFQSTNTDSVCTKNASRWRRQQTCVDKDTNDELTNCSYIPYEVEQCDKICNIQNKTETSPICKWSREWGNWSDCDYLYGDCGSGYQYQYPENCKCEDKIVQNKTLCGLTPIKARFCFDGCQGTCREIGHDTEAKRYEQTTRTTTFYNLTMDFTNRNTHVSIIRMELSMEVPCTYIDVIQKGVLINQYLLKEFKKSQYVEVYADQINMTMCLPFSTIYYFICDAPTYRDPIKPAACIRPGIGCGKNGTRTNMRSCVSRLNKVINNTFCYGVAQQVESCQVPCYNWGLWSQCVGCGHRATRSRKCYTDQAIDPHASDEGIVPNEMCVKQTKDESSYEELCFNDLEPCYDLRTWTQWSKINETTMTKQRNRTCIENGVKAVDMRMCNETKTMEYIEITSWTYWTHCGDPCLNIERMERTRDCIYNGQVNNTLCSDETLAEYRTCPPRECIKEDKANYTITINKTGCSVSCGLGTRTVTKTCIKNGTEEVLPSFCGIKDTATSMEECNMKQCVDILVPTYSVKISKSNCSGECGIGFRSITIKCLRDYNGKNESVDLELCGVDKNNQNKTEVCQLSNECKEESKWGSWTGTNDQCSTSCGGGRIRQRRLCLTGQNCIGDEARDIDCNENIPCPVDGGFTSWTNWTVCSTTCGSGLRMRVRECSNPSPLYGGKKCVGVTNETIKCNNKEQCSGTYVSSFGETCNLTCVDRGLVCVPFERKSEIEIQEIFKETFKQGCNNVTIQNVVDIETYGLVYMDRSGIVY</sequence>
<dbReference type="SUPFAM" id="SSF82895">
    <property type="entry name" value="TSP-1 type 1 repeat"/>
    <property type="match status" value="1"/>
</dbReference>
<evidence type="ECO:0000256" key="4">
    <source>
        <dbReference type="ARBA" id="ARBA00022989"/>
    </source>
</evidence>
<organism evidence="6 7">
    <name type="scientific">Clytia hemisphaerica</name>
    <dbReference type="NCBI Taxonomy" id="252671"/>
    <lineage>
        <taxon>Eukaryota</taxon>
        <taxon>Metazoa</taxon>
        <taxon>Cnidaria</taxon>
        <taxon>Hydrozoa</taxon>
        <taxon>Hydroidolina</taxon>
        <taxon>Leptothecata</taxon>
        <taxon>Obeliida</taxon>
        <taxon>Clytiidae</taxon>
        <taxon>Clytia</taxon>
    </lineage>
</organism>
<evidence type="ECO:0000313" key="6">
    <source>
        <dbReference type="EnsemblMetazoa" id="CLYHEMP015579.1"/>
    </source>
</evidence>
<keyword evidence="4" id="KW-1133">Transmembrane helix</keyword>
<reference evidence="6" key="1">
    <citation type="submission" date="2021-01" db="UniProtKB">
        <authorList>
            <consortium name="EnsemblMetazoa"/>
        </authorList>
    </citation>
    <scope>IDENTIFICATION</scope>
</reference>
<dbReference type="Gene3D" id="2.20.100.10">
    <property type="entry name" value="Thrombospondin type-1 (TSP1) repeat"/>
    <property type="match status" value="2"/>
</dbReference>
<dbReference type="InterPro" id="IPR052065">
    <property type="entry name" value="Compl_asym_regulator"/>
</dbReference>
<dbReference type="PANTHER" id="PTHR22906:SF21">
    <property type="entry name" value="SEMA DOMAIN-CONTAINING PROTEIN"/>
    <property type="match status" value="1"/>
</dbReference>
<evidence type="ECO:0000256" key="3">
    <source>
        <dbReference type="ARBA" id="ARBA00022737"/>
    </source>
</evidence>
<dbReference type="FunFam" id="2.20.100.10:FF:000007">
    <property type="entry name" value="Thrombospondin 1"/>
    <property type="match status" value="1"/>
</dbReference>
<dbReference type="RefSeq" id="XP_066928478.1">
    <property type="nucleotide sequence ID" value="XM_067072377.1"/>
</dbReference>
<dbReference type="InterPro" id="IPR036383">
    <property type="entry name" value="TSP1_rpt_sf"/>
</dbReference>
<accession>A0A7M5WZZ9</accession>
<dbReference type="PANTHER" id="PTHR22906">
    <property type="entry name" value="PROPERDIN"/>
    <property type="match status" value="1"/>
</dbReference>
<keyword evidence="2" id="KW-0812">Transmembrane</keyword>
<dbReference type="PROSITE" id="PS50092">
    <property type="entry name" value="TSP1"/>
    <property type="match status" value="2"/>
</dbReference>
<keyword evidence="3" id="KW-0677">Repeat</keyword>
<protein>
    <submittedName>
        <fullName evidence="6">Uncharacterized protein</fullName>
    </submittedName>
</protein>
<comment type="subcellular location">
    <subcellularLocation>
        <location evidence="1">Membrane</location>
        <topology evidence="1">Single-pass membrane protein</topology>
    </subcellularLocation>
</comment>